<protein>
    <recommendedName>
        <fullName evidence="3">Periplasmic heavy metal sensor</fullName>
    </recommendedName>
</protein>
<dbReference type="EMBL" id="JAPDVK010000001">
    <property type="protein sequence ID" value="MCW4127382.1"/>
    <property type="molecule type" value="Genomic_DNA"/>
</dbReference>
<sequence length="167" mass="20071">MKQDNNSKHITRRLILVIMAVIAMTMMGISCHAENSQRQRPPFDPKRFEAELEQYITIHASLTPQEASKFFPVYRQMMKKMRSCFEEMRRYHFVNPADEKGCAEAIRRQDELDIEMKQLQQEYHNRFMYILPASKVLNVIKAEEKFHRQAFKRARQWCKNPPKHVKR</sequence>
<dbReference type="Proteomes" id="UP001209344">
    <property type="component" value="Unassembled WGS sequence"/>
</dbReference>
<proteinExistence type="predicted"/>
<evidence type="ECO:0000313" key="2">
    <source>
        <dbReference type="Proteomes" id="UP001209344"/>
    </source>
</evidence>
<dbReference type="RefSeq" id="WP_264965453.1">
    <property type="nucleotide sequence ID" value="NZ_JAPDVK010000001.1"/>
</dbReference>
<evidence type="ECO:0008006" key="3">
    <source>
        <dbReference type="Google" id="ProtNLM"/>
    </source>
</evidence>
<comment type="caution">
    <text evidence="1">The sequence shown here is derived from an EMBL/GenBank/DDBJ whole genome shotgun (WGS) entry which is preliminary data.</text>
</comment>
<evidence type="ECO:0000313" key="1">
    <source>
        <dbReference type="EMBL" id="MCW4127382.1"/>
    </source>
</evidence>
<name>A0AAP3BCH2_9BACT</name>
<dbReference type="PROSITE" id="PS51257">
    <property type="entry name" value="PROKAR_LIPOPROTEIN"/>
    <property type="match status" value="1"/>
</dbReference>
<dbReference type="AlphaFoldDB" id="A0AAP3BCH2"/>
<accession>A0AAP3BCH2</accession>
<gene>
    <name evidence="1" type="ORF">ONT16_03650</name>
</gene>
<reference evidence="1" key="1">
    <citation type="submission" date="2022-11" db="EMBL/GenBank/DDBJ databases">
        <title>Genomic repertoires linked with pathogenic potency of arthritogenic Prevotella copri isolated from the gut of rheumatoid arthritis patients.</title>
        <authorList>
            <person name="Nii T."/>
            <person name="Maeda Y."/>
            <person name="Motooka D."/>
            <person name="Naito M."/>
            <person name="Matsumoto Y."/>
            <person name="Ogawa T."/>
            <person name="Oguro-Igashira E."/>
            <person name="Kishikawa T."/>
            <person name="Yamashita M."/>
            <person name="Koizumi S."/>
            <person name="Kurakawa T."/>
            <person name="Okumura R."/>
            <person name="Kayama H."/>
            <person name="Murakami M."/>
            <person name="Sakaguchi T."/>
            <person name="Das B."/>
            <person name="Nakamura S."/>
            <person name="Okada Y."/>
            <person name="Kumanogoh A."/>
            <person name="Takeda K."/>
        </authorList>
    </citation>
    <scope>NUCLEOTIDE SEQUENCE</scope>
    <source>
        <strain evidence="1">F3-75</strain>
    </source>
</reference>
<organism evidence="1 2">
    <name type="scientific">Segatella copri</name>
    <dbReference type="NCBI Taxonomy" id="165179"/>
    <lineage>
        <taxon>Bacteria</taxon>
        <taxon>Pseudomonadati</taxon>
        <taxon>Bacteroidota</taxon>
        <taxon>Bacteroidia</taxon>
        <taxon>Bacteroidales</taxon>
        <taxon>Prevotellaceae</taxon>
        <taxon>Segatella</taxon>
    </lineage>
</organism>